<reference evidence="3 4" key="1">
    <citation type="journal article" date="2019" name="G3 (Bethesda)">
        <title>Sequencing of a Wild Apple (Malus baccata) Genome Unravels the Differences Between Cultivated and Wild Apple Species Regarding Disease Resistance and Cold Tolerance.</title>
        <authorList>
            <person name="Chen X."/>
        </authorList>
    </citation>
    <scope>NUCLEOTIDE SEQUENCE [LARGE SCALE GENOMIC DNA]</scope>
    <source>
        <strain evidence="4">cv. Shandingzi</strain>
        <tissue evidence="3">Leaves</tissue>
    </source>
</reference>
<keyword evidence="4" id="KW-1185">Reference proteome</keyword>
<dbReference type="EMBL" id="VIEB01000005">
    <property type="protein sequence ID" value="TQE14341.1"/>
    <property type="molecule type" value="Genomic_DNA"/>
</dbReference>
<dbReference type="InterPro" id="IPR027417">
    <property type="entry name" value="P-loop_NTPase"/>
</dbReference>
<dbReference type="GO" id="GO:0005525">
    <property type="term" value="F:GTP binding"/>
    <property type="evidence" value="ECO:0007669"/>
    <property type="project" value="InterPro"/>
</dbReference>
<dbReference type="PANTHER" id="PTHR10229">
    <property type="entry name" value="GTP-BINDING PROTEIN HFLX"/>
    <property type="match status" value="1"/>
</dbReference>
<dbReference type="Pfam" id="PF01926">
    <property type="entry name" value="MMR_HSR1"/>
    <property type="match status" value="1"/>
</dbReference>
<dbReference type="InterPro" id="IPR016496">
    <property type="entry name" value="GTPase_HflX"/>
</dbReference>
<dbReference type="GO" id="GO:0005737">
    <property type="term" value="C:cytoplasm"/>
    <property type="evidence" value="ECO:0007669"/>
    <property type="project" value="TreeGrafter"/>
</dbReference>
<dbReference type="GO" id="GO:0043022">
    <property type="term" value="F:ribosome binding"/>
    <property type="evidence" value="ECO:0007669"/>
    <property type="project" value="TreeGrafter"/>
</dbReference>
<sequence length="284" mass="31666">MEKLKLLVPEGEEVENVASLVVQEKLNLSSNDEERRNSLLSQIQDVHHTRAVQHASRKNHGGSYGQGLPTVAVFGYTNVGKSTLVSAISNSDLYIDYRLFATVDPKLRRVLPSGYMTLNDNYISCSLYFGIVITMEAFHVTLEEVVEANLLVILMNVLLAVKMGRLAMECELSGEENDPSHENLEAMDNQEGDYSDGWLSSLDVEDHWGGGRNGSYTTLKTTDDQESEYPKDSGIEKQWQSPVQSSPHVRTSALMGVGLQELLKLIDEKLQKLTKENVVEKGYI</sequence>
<protein>
    <recommendedName>
        <fullName evidence="2">G domain-containing protein</fullName>
    </recommendedName>
</protein>
<feature type="region of interest" description="Disordered" evidence="1">
    <location>
        <begin position="214"/>
        <end position="247"/>
    </location>
</feature>
<comment type="caution">
    <text evidence="3">The sequence shown here is derived from an EMBL/GenBank/DDBJ whole genome shotgun (WGS) entry which is preliminary data.</text>
</comment>
<proteinExistence type="predicted"/>
<organism evidence="3 4">
    <name type="scientific">Malus baccata</name>
    <name type="common">Siberian crab apple</name>
    <name type="synonym">Pyrus baccata</name>
    <dbReference type="NCBI Taxonomy" id="106549"/>
    <lineage>
        <taxon>Eukaryota</taxon>
        <taxon>Viridiplantae</taxon>
        <taxon>Streptophyta</taxon>
        <taxon>Embryophyta</taxon>
        <taxon>Tracheophyta</taxon>
        <taxon>Spermatophyta</taxon>
        <taxon>Magnoliopsida</taxon>
        <taxon>eudicotyledons</taxon>
        <taxon>Gunneridae</taxon>
        <taxon>Pentapetalae</taxon>
        <taxon>rosids</taxon>
        <taxon>fabids</taxon>
        <taxon>Rosales</taxon>
        <taxon>Rosaceae</taxon>
        <taxon>Amygdaloideae</taxon>
        <taxon>Maleae</taxon>
        <taxon>Malus</taxon>
    </lineage>
</organism>
<feature type="domain" description="G" evidence="2">
    <location>
        <begin position="70"/>
        <end position="114"/>
    </location>
</feature>
<name>A0A540NTK1_MALBA</name>
<dbReference type="SUPFAM" id="SSF52540">
    <property type="entry name" value="P-loop containing nucleoside triphosphate hydrolases"/>
    <property type="match status" value="1"/>
</dbReference>
<dbReference type="STRING" id="106549.A0A540NTK1"/>
<evidence type="ECO:0000256" key="1">
    <source>
        <dbReference type="SAM" id="MobiDB-lite"/>
    </source>
</evidence>
<feature type="compositionally biased region" description="Polar residues" evidence="1">
    <location>
        <begin position="238"/>
        <end position="247"/>
    </location>
</feature>
<dbReference type="Proteomes" id="UP000315295">
    <property type="component" value="Unassembled WGS sequence"/>
</dbReference>
<accession>A0A540NTK1</accession>
<dbReference type="InterPro" id="IPR006073">
    <property type="entry name" value="GTP-bd"/>
</dbReference>
<dbReference type="AlphaFoldDB" id="A0A540NTK1"/>
<evidence type="ECO:0000313" key="3">
    <source>
        <dbReference type="EMBL" id="TQE14341.1"/>
    </source>
</evidence>
<dbReference type="Gene3D" id="3.40.50.300">
    <property type="entry name" value="P-loop containing nucleotide triphosphate hydrolases"/>
    <property type="match status" value="1"/>
</dbReference>
<evidence type="ECO:0000259" key="2">
    <source>
        <dbReference type="Pfam" id="PF01926"/>
    </source>
</evidence>
<dbReference type="PANTHER" id="PTHR10229:SF8">
    <property type="entry name" value="GTPASE HFLX"/>
    <property type="match status" value="1"/>
</dbReference>
<gene>
    <name evidence="3" type="ORF">C1H46_000260</name>
</gene>
<evidence type="ECO:0000313" key="4">
    <source>
        <dbReference type="Proteomes" id="UP000315295"/>
    </source>
</evidence>